<sequence>LACTSEALAPHYFIKLCTFKPLPLIEKEKRESPATPSFCHSEPPLKGEELLSKTPKSTTSDSNRDSSVVSLPQNDKIIAFTSNSSSNSSTP</sequence>
<dbReference type="RefSeq" id="WP_170128394.1">
    <property type="nucleotide sequence ID" value="NZ_NXLR01000021.1"/>
</dbReference>
<dbReference type="AlphaFoldDB" id="A0A3D8I1L6"/>
<dbReference type="EMBL" id="NXLR01000021">
    <property type="protein sequence ID" value="RDU59030.1"/>
    <property type="molecule type" value="Genomic_DNA"/>
</dbReference>
<organism evidence="2 3">
    <name type="scientific">Helicobacter marmotae</name>
    <dbReference type="NCBI Taxonomy" id="152490"/>
    <lineage>
        <taxon>Bacteria</taxon>
        <taxon>Pseudomonadati</taxon>
        <taxon>Campylobacterota</taxon>
        <taxon>Epsilonproteobacteria</taxon>
        <taxon>Campylobacterales</taxon>
        <taxon>Helicobacteraceae</taxon>
        <taxon>Helicobacter</taxon>
    </lineage>
</organism>
<evidence type="ECO:0000313" key="2">
    <source>
        <dbReference type="EMBL" id="RDU59030.1"/>
    </source>
</evidence>
<dbReference type="Proteomes" id="UP000256599">
    <property type="component" value="Unassembled WGS sequence"/>
</dbReference>
<protein>
    <submittedName>
        <fullName evidence="2">Uncharacterized protein</fullName>
    </submittedName>
</protein>
<comment type="caution">
    <text evidence="2">The sequence shown here is derived from an EMBL/GenBank/DDBJ whole genome shotgun (WGS) entry which is preliminary data.</text>
</comment>
<evidence type="ECO:0000313" key="3">
    <source>
        <dbReference type="Proteomes" id="UP000256599"/>
    </source>
</evidence>
<name>A0A3D8I1L6_9HELI</name>
<gene>
    <name evidence="2" type="ORF">CQA63_08450</name>
</gene>
<feature type="compositionally biased region" description="Low complexity" evidence="1">
    <location>
        <begin position="82"/>
        <end position="91"/>
    </location>
</feature>
<proteinExistence type="predicted"/>
<feature type="compositionally biased region" description="Polar residues" evidence="1">
    <location>
        <begin position="54"/>
        <end position="73"/>
    </location>
</feature>
<evidence type="ECO:0000256" key="1">
    <source>
        <dbReference type="SAM" id="MobiDB-lite"/>
    </source>
</evidence>
<feature type="non-terminal residue" evidence="2">
    <location>
        <position position="1"/>
    </location>
</feature>
<keyword evidence="3" id="KW-1185">Reference proteome</keyword>
<accession>A0A3D8I1L6</accession>
<feature type="region of interest" description="Disordered" evidence="1">
    <location>
        <begin position="30"/>
        <end position="91"/>
    </location>
</feature>
<reference evidence="2 3" key="1">
    <citation type="submission" date="2018-04" db="EMBL/GenBank/DDBJ databases">
        <title>Novel Campyloabacter and Helicobacter Species and Strains.</title>
        <authorList>
            <person name="Mannion A.J."/>
            <person name="Shen Z."/>
            <person name="Fox J.G."/>
        </authorList>
    </citation>
    <scope>NUCLEOTIDE SEQUENCE [LARGE SCALE GENOMIC DNA]</scope>
    <source>
        <strain evidence="2 3">MIT 98-6070</strain>
    </source>
</reference>